<feature type="region of interest" description="Disordered" evidence="3">
    <location>
        <begin position="593"/>
        <end position="640"/>
    </location>
</feature>
<feature type="compositionally biased region" description="Polar residues" evidence="3">
    <location>
        <begin position="615"/>
        <end position="625"/>
    </location>
</feature>
<dbReference type="PANTHER" id="PTHR48051">
    <property type="match status" value="1"/>
</dbReference>
<reference evidence="4 5" key="1">
    <citation type="journal article" date="2017" name="Plant Biotechnol. J.">
        <title>A comprehensive draft genome sequence for lupin (Lupinus angustifolius), an emerging health food: insights into plant-microbe interactions and legume evolution.</title>
        <authorList>
            <person name="Hane J.K."/>
            <person name="Ming Y."/>
            <person name="Kamphuis L.G."/>
            <person name="Nelson M.N."/>
            <person name="Garg G."/>
            <person name="Atkins C.A."/>
            <person name="Bayer P.E."/>
            <person name="Bravo A."/>
            <person name="Bringans S."/>
            <person name="Cannon S."/>
            <person name="Edwards D."/>
            <person name="Foley R."/>
            <person name="Gao L.L."/>
            <person name="Harrison M.J."/>
            <person name="Huang W."/>
            <person name="Hurgobin B."/>
            <person name="Li S."/>
            <person name="Liu C.W."/>
            <person name="McGrath A."/>
            <person name="Morahan G."/>
            <person name="Murray J."/>
            <person name="Weller J."/>
            <person name="Jian J."/>
            <person name="Singh K.B."/>
        </authorList>
    </citation>
    <scope>NUCLEOTIDE SEQUENCE [LARGE SCALE GENOMIC DNA]</scope>
    <source>
        <strain evidence="5">cv. Tanjil</strain>
        <tissue evidence="4">Whole plant</tissue>
    </source>
</reference>
<dbReference type="InterPro" id="IPR050216">
    <property type="entry name" value="LRR_domain-containing"/>
</dbReference>
<feature type="compositionally biased region" description="Basic and acidic residues" evidence="3">
    <location>
        <begin position="600"/>
        <end position="613"/>
    </location>
</feature>
<dbReference type="Proteomes" id="UP000188354">
    <property type="component" value="Chromosome LG01"/>
</dbReference>
<evidence type="ECO:0000256" key="1">
    <source>
        <dbReference type="ARBA" id="ARBA00022614"/>
    </source>
</evidence>
<accession>A0A4P1RVS8</accession>
<evidence type="ECO:0000256" key="2">
    <source>
        <dbReference type="ARBA" id="ARBA00022737"/>
    </source>
</evidence>
<dbReference type="STRING" id="3871.A0A4P1RVS8"/>
<protein>
    <recommendedName>
        <fullName evidence="6">TIR domain-containing protein</fullName>
    </recommendedName>
</protein>
<keyword evidence="1" id="KW-0433">Leucine-rich repeat</keyword>
<dbReference type="Gramene" id="OIW19207">
    <property type="protein sequence ID" value="OIW19207"/>
    <property type="gene ID" value="TanjilG_20332"/>
</dbReference>
<dbReference type="InterPro" id="IPR032675">
    <property type="entry name" value="LRR_dom_sf"/>
</dbReference>
<dbReference type="PANTHER" id="PTHR48051:SF1">
    <property type="entry name" value="RAS SUPPRESSOR PROTEIN 1"/>
    <property type="match status" value="1"/>
</dbReference>
<organism evidence="4 5">
    <name type="scientific">Lupinus angustifolius</name>
    <name type="common">Narrow-leaved blue lupine</name>
    <dbReference type="NCBI Taxonomy" id="3871"/>
    <lineage>
        <taxon>Eukaryota</taxon>
        <taxon>Viridiplantae</taxon>
        <taxon>Streptophyta</taxon>
        <taxon>Embryophyta</taxon>
        <taxon>Tracheophyta</taxon>
        <taxon>Spermatophyta</taxon>
        <taxon>Magnoliopsida</taxon>
        <taxon>eudicotyledons</taxon>
        <taxon>Gunneridae</taxon>
        <taxon>Pentapetalae</taxon>
        <taxon>rosids</taxon>
        <taxon>fabids</taxon>
        <taxon>Fabales</taxon>
        <taxon>Fabaceae</taxon>
        <taxon>Papilionoideae</taxon>
        <taxon>50 kb inversion clade</taxon>
        <taxon>genistoids sensu lato</taxon>
        <taxon>core genistoids</taxon>
        <taxon>Genisteae</taxon>
        <taxon>Lupinus</taxon>
    </lineage>
</organism>
<gene>
    <name evidence="4" type="ORF">TanjilG_20332</name>
</gene>
<evidence type="ECO:0000256" key="3">
    <source>
        <dbReference type="SAM" id="MobiDB-lite"/>
    </source>
</evidence>
<keyword evidence="2" id="KW-0677">Repeat</keyword>
<evidence type="ECO:0008006" key="6">
    <source>
        <dbReference type="Google" id="ProtNLM"/>
    </source>
</evidence>
<dbReference type="AlphaFoldDB" id="A0A4P1RVS8"/>
<evidence type="ECO:0000313" key="5">
    <source>
        <dbReference type="Proteomes" id="UP000188354"/>
    </source>
</evidence>
<dbReference type="SUPFAM" id="SSF52058">
    <property type="entry name" value="L domain-like"/>
    <property type="match status" value="1"/>
</dbReference>
<dbReference type="GO" id="GO:0005737">
    <property type="term" value="C:cytoplasm"/>
    <property type="evidence" value="ECO:0007669"/>
    <property type="project" value="TreeGrafter"/>
</dbReference>
<evidence type="ECO:0000313" key="4">
    <source>
        <dbReference type="EMBL" id="OIW19207.1"/>
    </source>
</evidence>
<keyword evidence="5" id="KW-1185">Reference proteome</keyword>
<name>A0A4P1RVS8_LUPAN</name>
<proteinExistence type="predicted"/>
<sequence>MSGLRLLVIKGPGHVHLSRALVSLPSSLRVLDWEGYPLKTLPSIQLDELVYLILMNSKLTQLWNTKLVTGKGLMFFKKIFSYPCFDQFIKLKVINLSHSKDLTRIQDFDGIPNLESLILAGCENLLEVHESFGKLEKLVKVDFTGCKKLKTLPSKLSTNSLQAFILSGCLKLQKLPEFGKNMQSLSMLRLEETAIEGLPPSLGFLTGLSILNLKGCKNLVSFPNTMCNLKSLRILDVSFCSKMYDLPENLGENVQLEELHADASGIRELPLCIVHLKNLKSLTLHSCKGTKLIISSLRPLPLPRSFSGLSLLRELALCYCDLSDESIPSDFSCLSSLWRLNLAGNYFVNIPIGCISKLPKLEQLNIYGCPKLRSLPVLPPNLAFVDATGCYSMEPLLDPQQLWNLFASHDFQNWHTFCLAGDFSMLIDGDEISSWFHNKNYHYEDMAQSRFDKGISIILDIPHGYLDSVEWCGIVVCLALEELSYDEDCLSSIHWSFKSPESEGIMGATSKWVGIDQKYDCPKLFIAFFPFTNSNCLQHIEDKINQQLQLTICTKRDSMLNGAPIRMHGVIGIRECGWRLLCNKDLETKGGFNASSGSAHNDRRVTKDDKCQNEFKGQQDQSQASLIVAEPPKSFFKTYS</sequence>
<dbReference type="Gene3D" id="3.80.10.10">
    <property type="entry name" value="Ribonuclease Inhibitor"/>
    <property type="match status" value="3"/>
</dbReference>
<dbReference type="EMBL" id="CM007361">
    <property type="protein sequence ID" value="OIW19207.1"/>
    <property type="molecule type" value="Genomic_DNA"/>
</dbReference>